<feature type="transmembrane region" description="Helical" evidence="1">
    <location>
        <begin position="47"/>
        <end position="68"/>
    </location>
</feature>
<evidence type="ECO:0000256" key="1">
    <source>
        <dbReference type="SAM" id="Phobius"/>
    </source>
</evidence>
<keyword evidence="1" id="KW-0812">Transmembrane</keyword>
<gene>
    <name evidence="2" type="ORF">ACFPK8_13055</name>
</gene>
<sequence length="69" mass="7078">MSGDGFSDTGMIVFFVTMLVMSGGLLVATCATALFARRHRLLKALGVFLGGGVLGVPVLIAATAVAMYI</sequence>
<accession>A0ABW0FIA5</accession>
<dbReference type="Proteomes" id="UP001595937">
    <property type="component" value="Unassembled WGS sequence"/>
</dbReference>
<dbReference type="EMBL" id="JBHSLN010000065">
    <property type="protein sequence ID" value="MFC5298441.1"/>
    <property type="molecule type" value="Genomic_DNA"/>
</dbReference>
<feature type="transmembrane region" description="Helical" evidence="1">
    <location>
        <begin position="12"/>
        <end position="35"/>
    </location>
</feature>
<reference evidence="3" key="1">
    <citation type="journal article" date="2019" name="Int. J. Syst. Evol. Microbiol.">
        <title>The Global Catalogue of Microorganisms (GCM) 10K type strain sequencing project: providing services to taxonomists for standard genome sequencing and annotation.</title>
        <authorList>
            <consortium name="The Broad Institute Genomics Platform"/>
            <consortium name="The Broad Institute Genome Sequencing Center for Infectious Disease"/>
            <person name="Wu L."/>
            <person name="Ma J."/>
        </authorList>
    </citation>
    <scope>NUCLEOTIDE SEQUENCE [LARGE SCALE GENOMIC DNA]</scope>
    <source>
        <strain evidence="3">CGMCC 1.16455</strain>
    </source>
</reference>
<proteinExistence type="predicted"/>
<keyword evidence="3" id="KW-1185">Reference proteome</keyword>
<dbReference type="RefSeq" id="WP_343926407.1">
    <property type="nucleotide sequence ID" value="NZ_BAAAIR010000097.1"/>
</dbReference>
<comment type="caution">
    <text evidence="2">The sequence shown here is derived from an EMBL/GenBank/DDBJ whole genome shotgun (WGS) entry which is preliminary data.</text>
</comment>
<dbReference type="GeneID" id="303299201"/>
<name>A0ABW0FIA5_9MICO</name>
<evidence type="ECO:0000313" key="3">
    <source>
        <dbReference type="Proteomes" id="UP001595937"/>
    </source>
</evidence>
<evidence type="ECO:0000313" key="2">
    <source>
        <dbReference type="EMBL" id="MFC5298441.1"/>
    </source>
</evidence>
<organism evidence="2 3">
    <name type="scientific">Brachybacterium tyrofermentans</name>
    <dbReference type="NCBI Taxonomy" id="47848"/>
    <lineage>
        <taxon>Bacteria</taxon>
        <taxon>Bacillati</taxon>
        <taxon>Actinomycetota</taxon>
        <taxon>Actinomycetes</taxon>
        <taxon>Micrococcales</taxon>
        <taxon>Dermabacteraceae</taxon>
        <taxon>Brachybacterium</taxon>
    </lineage>
</organism>
<keyword evidence="1" id="KW-1133">Transmembrane helix</keyword>
<protein>
    <submittedName>
        <fullName evidence="2">Uncharacterized protein</fullName>
    </submittedName>
</protein>
<keyword evidence="1" id="KW-0472">Membrane</keyword>